<evidence type="ECO:0000313" key="2">
    <source>
        <dbReference type="Proteomes" id="UP000652198"/>
    </source>
</evidence>
<keyword evidence="2" id="KW-1185">Reference proteome</keyword>
<dbReference type="Pfam" id="PF07081">
    <property type="entry name" value="DUF1349"/>
    <property type="match status" value="1"/>
</dbReference>
<dbReference type="RefSeq" id="WP_172312719.1">
    <property type="nucleotide sequence ID" value="NZ_WOEY01000078.1"/>
</dbReference>
<dbReference type="Proteomes" id="UP000652198">
    <property type="component" value="Unassembled WGS sequence"/>
</dbReference>
<sequence>MLKLAELQWLNQPKAFEIRDEALLVRTDGKTDFWRETFYGFRRDSGHFAYKSVEGDFTAEVAIDGHYETLYDQAGLMARLGETHWIKAGVEYSDGQMCFSVVVTNDTSDWSMLKIQTAASGVRLRLTRHGEAIRVQYFDAETSLWQLVRLAYLPRSRAIDVGVMCCSPEREGFKVAFRDFTIGPAIARQLHDC</sequence>
<proteinExistence type="predicted"/>
<dbReference type="Gene3D" id="2.60.120.200">
    <property type="match status" value="1"/>
</dbReference>
<dbReference type="EMBL" id="WOEY01000078">
    <property type="protein sequence ID" value="NPT43474.1"/>
    <property type="molecule type" value="Genomic_DNA"/>
</dbReference>
<dbReference type="InterPro" id="IPR009784">
    <property type="entry name" value="DUF1349"/>
</dbReference>
<protein>
    <submittedName>
        <fullName evidence="1">DUF1349 domain-containing protein</fullName>
    </submittedName>
</protein>
<organism evidence="1 2">
    <name type="scientific">Paraburkholderia solitsugae</name>
    <dbReference type="NCBI Taxonomy" id="2675748"/>
    <lineage>
        <taxon>Bacteria</taxon>
        <taxon>Pseudomonadati</taxon>
        <taxon>Pseudomonadota</taxon>
        <taxon>Betaproteobacteria</taxon>
        <taxon>Burkholderiales</taxon>
        <taxon>Burkholderiaceae</taxon>
        <taxon>Paraburkholderia</taxon>
    </lineage>
</organism>
<dbReference type="PIRSF" id="PIRSF022704">
    <property type="entry name" value="UCP022704"/>
    <property type="match status" value="1"/>
</dbReference>
<name>A0ABX2BRU8_9BURK</name>
<evidence type="ECO:0000313" key="1">
    <source>
        <dbReference type="EMBL" id="NPT43474.1"/>
    </source>
</evidence>
<dbReference type="PANTHER" id="PTHR35332:SF2">
    <property type="entry name" value="REGULATION OF ENOLASE PROTEIN 1"/>
    <property type="match status" value="1"/>
</dbReference>
<reference evidence="1 2" key="1">
    <citation type="submission" date="2019-11" db="EMBL/GenBank/DDBJ databases">
        <title>Metabolism of dissolved organic matter in forest soils.</title>
        <authorList>
            <person name="Cyle K.T."/>
            <person name="Wilhelm R.C."/>
            <person name="Martinez C.E."/>
        </authorList>
    </citation>
    <scope>NUCLEOTIDE SEQUENCE [LARGE SCALE GENOMIC DNA]</scope>
    <source>
        <strain evidence="1 2">1N</strain>
    </source>
</reference>
<dbReference type="InterPro" id="IPR013320">
    <property type="entry name" value="ConA-like_dom_sf"/>
</dbReference>
<accession>A0ABX2BRU8</accession>
<dbReference type="PANTHER" id="PTHR35332">
    <property type="entry name" value="REGULATION OF ENOLASE PROTEIN 1"/>
    <property type="match status" value="1"/>
</dbReference>
<comment type="caution">
    <text evidence="1">The sequence shown here is derived from an EMBL/GenBank/DDBJ whole genome shotgun (WGS) entry which is preliminary data.</text>
</comment>
<dbReference type="SUPFAM" id="SSF49899">
    <property type="entry name" value="Concanavalin A-like lectins/glucanases"/>
    <property type="match status" value="1"/>
</dbReference>
<gene>
    <name evidence="1" type="ORF">GNZ12_19610</name>
</gene>
<dbReference type="InterPro" id="IPR015987">
    <property type="entry name" value="UCP022704"/>
</dbReference>